<dbReference type="PANTHER" id="PTHR10174:SF213">
    <property type="entry name" value="CRAL-TRIO DOMAIN-CONTAINING PROTEIN"/>
    <property type="match status" value="1"/>
</dbReference>
<dbReference type="Proteomes" id="UP000719412">
    <property type="component" value="Unassembled WGS sequence"/>
</dbReference>
<organism evidence="2 3">
    <name type="scientific">Tenebrio molitor</name>
    <name type="common">Yellow mealworm beetle</name>
    <dbReference type="NCBI Taxonomy" id="7067"/>
    <lineage>
        <taxon>Eukaryota</taxon>
        <taxon>Metazoa</taxon>
        <taxon>Ecdysozoa</taxon>
        <taxon>Arthropoda</taxon>
        <taxon>Hexapoda</taxon>
        <taxon>Insecta</taxon>
        <taxon>Pterygota</taxon>
        <taxon>Neoptera</taxon>
        <taxon>Endopterygota</taxon>
        <taxon>Coleoptera</taxon>
        <taxon>Polyphaga</taxon>
        <taxon>Cucujiformia</taxon>
        <taxon>Tenebrionidae</taxon>
        <taxon>Tenebrio</taxon>
    </lineage>
</organism>
<dbReference type="EMBL" id="JABDTM020022263">
    <property type="protein sequence ID" value="KAH0815977.1"/>
    <property type="molecule type" value="Genomic_DNA"/>
</dbReference>
<dbReference type="PROSITE" id="PS50191">
    <property type="entry name" value="CRAL_TRIO"/>
    <property type="match status" value="1"/>
</dbReference>
<evidence type="ECO:0000313" key="2">
    <source>
        <dbReference type="EMBL" id="KAH0815977.1"/>
    </source>
</evidence>
<dbReference type="Pfam" id="PF00650">
    <property type="entry name" value="CRAL_TRIO"/>
    <property type="match status" value="1"/>
</dbReference>
<dbReference type="InterPro" id="IPR036865">
    <property type="entry name" value="CRAL-TRIO_dom_sf"/>
</dbReference>
<evidence type="ECO:0000313" key="3">
    <source>
        <dbReference type="Proteomes" id="UP000719412"/>
    </source>
</evidence>
<accession>A0A8J6LCW2</accession>
<dbReference type="PRINTS" id="PR00180">
    <property type="entry name" value="CRETINALDHBP"/>
</dbReference>
<reference evidence="2" key="2">
    <citation type="submission" date="2021-08" db="EMBL/GenBank/DDBJ databases">
        <authorList>
            <person name="Eriksson T."/>
        </authorList>
    </citation>
    <scope>NUCLEOTIDE SEQUENCE</scope>
    <source>
        <strain evidence="2">Stoneville</strain>
        <tissue evidence="2">Whole head</tissue>
    </source>
</reference>
<dbReference type="AlphaFoldDB" id="A0A8J6LCW2"/>
<dbReference type="Gene3D" id="1.20.5.1200">
    <property type="entry name" value="Alpha-tocopherol transfer"/>
    <property type="match status" value="1"/>
</dbReference>
<dbReference type="InterPro" id="IPR001251">
    <property type="entry name" value="CRAL-TRIO_dom"/>
</dbReference>
<reference evidence="2" key="1">
    <citation type="journal article" date="2020" name="J Insects Food Feed">
        <title>The yellow mealworm (Tenebrio molitor) genome: a resource for the emerging insects as food and feed industry.</title>
        <authorList>
            <person name="Eriksson T."/>
            <person name="Andere A."/>
            <person name="Kelstrup H."/>
            <person name="Emery V."/>
            <person name="Picard C."/>
        </authorList>
    </citation>
    <scope>NUCLEOTIDE SEQUENCE</scope>
    <source>
        <strain evidence="2">Stoneville</strain>
        <tissue evidence="2">Whole head</tissue>
    </source>
</reference>
<keyword evidence="3" id="KW-1185">Reference proteome</keyword>
<dbReference type="SMART" id="SM00516">
    <property type="entry name" value="SEC14"/>
    <property type="match status" value="1"/>
</dbReference>
<comment type="caution">
    <text evidence="2">The sequence shown here is derived from an EMBL/GenBank/DDBJ whole genome shotgun (WGS) entry which is preliminary data.</text>
</comment>
<dbReference type="GO" id="GO:0016020">
    <property type="term" value="C:membrane"/>
    <property type="evidence" value="ECO:0007669"/>
    <property type="project" value="TreeGrafter"/>
</dbReference>
<dbReference type="SUPFAM" id="SSF46938">
    <property type="entry name" value="CRAL/TRIO N-terminal domain"/>
    <property type="match status" value="1"/>
</dbReference>
<evidence type="ECO:0000259" key="1">
    <source>
        <dbReference type="PROSITE" id="PS50191"/>
    </source>
</evidence>
<name>A0A8J6LCW2_TENMO</name>
<proteinExistence type="predicted"/>
<dbReference type="InterPro" id="IPR036273">
    <property type="entry name" value="CRAL/TRIO_N_dom_sf"/>
</dbReference>
<gene>
    <name evidence="2" type="ORF">GEV33_006814</name>
</gene>
<sequence length="296" mass="33991">MVFKCIEAEKLYAKDSNLKKEDVQILQEWLKKQPHLPQLEESQLILALHSCYYRIEPAKTCIDNYFTVRTHCPDLFEALNESTLRKSLSVAFINILPKRTPEDYAVLMVKLIDSKTDNFNCVNIINAINMVSTLHLHEKVVANGAIALFDMKGFSLAHLGKLNLTAIKQALYHVQECAPIRIKQIHIINVAPFTDKLIAMLKPFLKSELYNMLQFHPTVETVYKQIPKDCLPKDYNGGLASCEELQADNLKNLLENYDFFKWHDSQKVDESKRFGKPKNVSTIFGVEGTFKKLEID</sequence>
<feature type="domain" description="CRAL-TRIO" evidence="1">
    <location>
        <begin position="80"/>
        <end position="243"/>
    </location>
</feature>
<dbReference type="Gene3D" id="3.40.525.10">
    <property type="entry name" value="CRAL-TRIO lipid binding domain"/>
    <property type="match status" value="1"/>
</dbReference>
<dbReference type="GO" id="GO:1902936">
    <property type="term" value="F:phosphatidylinositol bisphosphate binding"/>
    <property type="evidence" value="ECO:0007669"/>
    <property type="project" value="TreeGrafter"/>
</dbReference>
<dbReference type="SUPFAM" id="SSF52087">
    <property type="entry name" value="CRAL/TRIO domain"/>
    <property type="match status" value="1"/>
</dbReference>
<protein>
    <recommendedName>
        <fullName evidence="1">CRAL-TRIO domain-containing protein</fullName>
    </recommendedName>
</protein>
<dbReference type="PANTHER" id="PTHR10174">
    <property type="entry name" value="ALPHA-TOCOPHEROL TRANSFER PROTEIN-RELATED"/>
    <property type="match status" value="1"/>
</dbReference>
<dbReference type="CDD" id="cd00170">
    <property type="entry name" value="SEC14"/>
    <property type="match status" value="1"/>
</dbReference>